<dbReference type="Proteomes" id="UP001620645">
    <property type="component" value="Unassembled WGS sequence"/>
</dbReference>
<keyword evidence="3" id="KW-1185">Reference proteome</keyword>
<feature type="compositionally biased region" description="Acidic residues" evidence="1">
    <location>
        <begin position="277"/>
        <end position="292"/>
    </location>
</feature>
<organism evidence="2 3">
    <name type="scientific">Heterodera schachtii</name>
    <name type="common">Sugarbeet cyst nematode worm</name>
    <name type="synonym">Tylenchus schachtii</name>
    <dbReference type="NCBI Taxonomy" id="97005"/>
    <lineage>
        <taxon>Eukaryota</taxon>
        <taxon>Metazoa</taxon>
        <taxon>Ecdysozoa</taxon>
        <taxon>Nematoda</taxon>
        <taxon>Chromadorea</taxon>
        <taxon>Rhabditida</taxon>
        <taxon>Tylenchina</taxon>
        <taxon>Tylenchomorpha</taxon>
        <taxon>Tylenchoidea</taxon>
        <taxon>Heteroderidae</taxon>
        <taxon>Heteroderinae</taxon>
        <taxon>Heterodera</taxon>
    </lineage>
</organism>
<feature type="compositionally biased region" description="Basic and acidic residues" evidence="1">
    <location>
        <begin position="137"/>
        <end position="146"/>
    </location>
</feature>
<evidence type="ECO:0000256" key="1">
    <source>
        <dbReference type="SAM" id="MobiDB-lite"/>
    </source>
</evidence>
<dbReference type="AlphaFoldDB" id="A0ABD2IDC7"/>
<feature type="compositionally biased region" description="Acidic residues" evidence="1">
    <location>
        <begin position="308"/>
        <end position="326"/>
    </location>
</feature>
<comment type="caution">
    <text evidence="2">The sequence shown here is derived from an EMBL/GenBank/DDBJ whole genome shotgun (WGS) entry which is preliminary data.</text>
</comment>
<feature type="region of interest" description="Disordered" evidence="1">
    <location>
        <begin position="1"/>
        <end position="146"/>
    </location>
</feature>
<feature type="compositionally biased region" description="Basic residues" evidence="1">
    <location>
        <begin position="1"/>
        <end position="21"/>
    </location>
</feature>
<feature type="compositionally biased region" description="Polar residues" evidence="1">
    <location>
        <begin position="351"/>
        <end position="362"/>
    </location>
</feature>
<feature type="region of interest" description="Disordered" evidence="1">
    <location>
        <begin position="214"/>
        <end position="504"/>
    </location>
</feature>
<feature type="compositionally biased region" description="Acidic residues" evidence="1">
    <location>
        <begin position="484"/>
        <end position="504"/>
    </location>
</feature>
<feature type="compositionally biased region" description="Basic and acidic residues" evidence="1">
    <location>
        <begin position="248"/>
        <end position="265"/>
    </location>
</feature>
<name>A0ABD2IDC7_HETSC</name>
<reference evidence="2 3" key="1">
    <citation type="submission" date="2024-10" db="EMBL/GenBank/DDBJ databases">
        <authorList>
            <person name="Kim D."/>
        </authorList>
    </citation>
    <scope>NUCLEOTIDE SEQUENCE [LARGE SCALE GENOMIC DNA]</scope>
    <source>
        <strain evidence="2">Taebaek</strain>
    </source>
</reference>
<feature type="compositionally biased region" description="Acidic residues" evidence="1">
    <location>
        <begin position="438"/>
        <end position="450"/>
    </location>
</feature>
<feature type="compositionally biased region" description="Low complexity" evidence="1">
    <location>
        <begin position="56"/>
        <end position="69"/>
    </location>
</feature>
<protein>
    <submittedName>
        <fullName evidence="2">Uncharacterized protein</fullName>
    </submittedName>
</protein>
<evidence type="ECO:0000313" key="3">
    <source>
        <dbReference type="Proteomes" id="UP001620645"/>
    </source>
</evidence>
<accession>A0ABD2IDC7</accession>
<sequence>MSRHKKKHKHSSRKGSKKKGGRGSASSNGSTDSDGAVGTSSTRRAKSSNRANGRHSPPSSSDSNLSKCSTASTAHCQHFPDRAKNGNNFGQIRIRKTRWGPMLEEKSETKKRRKEKPTARESDGRHRRRGKSAESIGRGKDKATQKTRELRQLLDFVDDRKQLADEVLDSLGVRTRNRIFPELKTMSETEMRRIVYGFINGISKKRIVALLQRRDFSDSSSTSDSEECPNSIPSTSSDRRNRSISNERPTDLRKNPTKTKSESWKEKHKTNKREKELEEGELISEEEMEEEEKGGGEDGSAPLAEGAAFEDEDGQSDAESQSDDGERDGQLARRQNAETQFVISLGFSPPHQHNSESVTNFCDSEESGDDDKFGQQQQRIVCILPSPSPTATIVVGVPSDDSQPSDEGEEEDNRSKLRTPPNYEFEEQSLKVKITVTDDGEDDESELDEEERGRKRQRKASAELTDEAEQTPARENGDKTPTEEQIEEDDDDDDLLIELIDECE</sequence>
<gene>
    <name evidence="2" type="ORF">niasHS_013120</name>
</gene>
<feature type="compositionally biased region" description="Acidic residues" evidence="1">
    <location>
        <begin position="403"/>
        <end position="412"/>
    </location>
</feature>
<evidence type="ECO:0000313" key="2">
    <source>
        <dbReference type="EMBL" id="KAL3077131.1"/>
    </source>
</evidence>
<dbReference type="EMBL" id="JBICCN010000327">
    <property type="protein sequence ID" value="KAL3077131.1"/>
    <property type="molecule type" value="Genomic_DNA"/>
</dbReference>
<proteinExistence type="predicted"/>